<comment type="pathway">
    <text evidence="2">Capsule biogenesis; capsule polysaccharide biosynthesis.</text>
</comment>
<evidence type="ECO:0000256" key="8">
    <source>
        <dbReference type="ARBA" id="ARBA00022989"/>
    </source>
</evidence>
<keyword evidence="16" id="KW-1185">Reference proteome</keyword>
<evidence type="ECO:0000256" key="13">
    <source>
        <dbReference type="SAM" id="Phobius"/>
    </source>
</evidence>
<dbReference type="PANTHER" id="PTHR32309:SF13">
    <property type="entry name" value="FERRIC ENTEROBACTIN TRANSPORT PROTEIN FEPE"/>
    <property type="match status" value="1"/>
</dbReference>
<feature type="transmembrane region" description="Helical" evidence="13">
    <location>
        <begin position="20"/>
        <end position="41"/>
    </location>
</feature>
<dbReference type="InterPro" id="IPR003856">
    <property type="entry name" value="LPS_length_determ_N"/>
</dbReference>
<feature type="domain" description="Polysaccharide chain length determinant N-terminal" evidence="14">
    <location>
        <begin position="4"/>
        <end position="94"/>
    </location>
</feature>
<evidence type="ECO:0000256" key="3">
    <source>
        <dbReference type="ARBA" id="ARBA00006683"/>
    </source>
</evidence>
<dbReference type="Pfam" id="PF02706">
    <property type="entry name" value="Wzz"/>
    <property type="match status" value="1"/>
</dbReference>
<evidence type="ECO:0000313" key="15">
    <source>
        <dbReference type="EMBL" id="SFH54118.1"/>
    </source>
</evidence>
<evidence type="ECO:0000259" key="14">
    <source>
        <dbReference type="Pfam" id="PF02706"/>
    </source>
</evidence>
<evidence type="ECO:0000256" key="10">
    <source>
        <dbReference type="ARBA" id="ARBA00023169"/>
    </source>
</evidence>
<dbReference type="RefSeq" id="WP_052181842.1">
    <property type="nucleotide sequence ID" value="NZ_FOQE01000002.1"/>
</dbReference>
<keyword evidence="9 13" id="KW-0472">Membrane</keyword>
<evidence type="ECO:0000256" key="6">
    <source>
        <dbReference type="ARBA" id="ARBA00022692"/>
    </source>
</evidence>
<sequence length="255" mass="28593">MNEKIGFIELISLVRKNWLLILLMGILGFALSYYVTTYLIAPEYQAKTQLLVNRPNAEDANMDLNDIQSNIQIINTYRDILTDPIVMDQVLAQLDEPLTEAELDEKINIVIQEDSQIFKIEVIDESPERAAKIANLIASTFQENVGSILHVENVAILSAAKVNTTPISPRVNFNLLIGTAIGLIIGIGISLIKGMMDTKIHDEQVITEKLGWIPLGTISEMPKVFMLESEKEKAAIEKKKRTEQELKEKEPGHVQ</sequence>
<feature type="region of interest" description="Disordered" evidence="12">
    <location>
        <begin position="236"/>
        <end position="255"/>
    </location>
</feature>
<dbReference type="InterPro" id="IPR050445">
    <property type="entry name" value="Bact_polysacc_biosynth/exp"/>
</dbReference>
<protein>
    <recommendedName>
        <fullName evidence="4">Capsular polysaccharide biosynthesis protein CpsC</fullName>
    </recommendedName>
</protein>
<reference evidence="15 16" key="1">
    <citation type="submission" date="2016-10" db="EMBL/GenBank/DDBJ databases">
        <authorList>
            <person name="de Groot N.N."/>
        </authorList>
    </citation>
    <scope>NUCLEOTIDE SEQUENCE [LARGE SCALE GENOMIC DNA]</scope>
    <source>
        <strain evidence="15 16">DSM 27630</strain>
    </source>
</reference>
<proteinExistence type="inferred from homology"/>
<evidence type="ECO:0000256" key="5">
    <source>
        <dbReference type="ARBA" id="ARBA00022475"/>
    </source>
</evidence>
<comment type="similarity">
    <text evidence="3">Belongs to the CpsC/CapA family.</text>
</comment>
<keyword evidence="8 13" id="KW-1133">Transmembrane helix</keyword>
<dbReference type="EMBL" id="FOQE01000002">
    <property type="protein sequence ID" value="SFH54118.1"/>
    <property type="molecule type" value="Genomic_DNA"/>
</dbReference>
<keyword evidence="6 13" id="KW-0812">Transmembrane</keyword>
<evidence type="ECO:0000256" key="2">
    <source>
        <dbReference type="ARBA" id="ARBA00005132"/>
    </source>
</evidence>
<name>A0A1I3AVJ1_9LACT</name>
<dbReference type="AlphaFoldDB" id="A0A1I3AVJ1"/>
<keyword evidence="10" id="KW-0270">Exopolysaccharide synthesis</keyword>
<keyword evidence="5" id="KW-1003">Cell membrane</keyword>
<dbReference type="GO" id="GO:0005886">
    <property type="term" value="C:plasma membrane"/>
    <property type="evidence" value="ECO:0007669"/>
    <property type="project" value="UniProtKB-SubCell"/>
</dbReference>
<dbReference type="GO" id="GO:0004713">
    <property type="term" value="F:protein tyrosine kinase activity"/>
    <property type="evidence" value="ECO:0007669"/>
    <property type="project" value="TreeGrafter"/>
</dbReference>
<evidence type="ECO:0000256" key="4">
    <source>
        <dbReference type="ARBA" id="ARBA00020739"/>
    </source>
</evidence>
<evidence type="ECO:0000256" key="9">
    <source>
        <dbReference type="ARBA" id="ARBA00023136"/>
    </source>
</evidence>
<dbReference type="Proteomes" id="UP000198668">
    <property type="component" value="Unassembled WGS sequence"/>
</dbReference>
<evidence type="ECO:0000256" key="1">
    <source>
        <dbReference type="ARBA" id="ARBA00004651"/>
    </source>
</evidence>
<comment type="function">
    <text evidence="11">Required for CpsD phosphorylation. Involved in the regulation of capsular polysaccharide biosynthesis. May be part of a complex that directs the coordinated polymerization and export to the cell surface of the capsular polysaccharide.</text>
</comment>
<keyword evidence="7" id="KW-0972">Capsule biogenesis/degradation</keyword>
<evidence type="ECO:0000256" key="12">
    <source>
        <dbReference type="SAM" id="MobiDB-lite"/>
    </source>
</evidence>
<organism evidence="15 16">
    <name type="scientific">Pisciglobus halotolerans</name>
    <dbReference type="NCBI Taxonomy" id="745365"/>
    <lineage>
        <taxon>Bacteria</taxon>
        <taxon>Bacillati</taxon>
        <taxon>Bacillota</taxon>
        <taxon>Bacilli</taxon>
        <taxon>Lactobacillales</taxon>
        <taxon>Carnobacteriaceae</taxon>
    </lineage>
</organism>
<evidence type="ECO:0000313" key="16">
    <source>
        <dbReference type="Proteomes" id="UP000198668"/>
    </source>
</evidence>
<comment type="subcellular location">
    <subcellularLocation>
        <location evidence="1">Cell membrane</location>
        <topology evidence="1">Multi-pass membrane protein</topology>
    </subcellularLocation>
</comment>
<feature type="transmembrane region" description="Helical" evidence="13">
    <location>
        <begin position="173"/>
        <end position="192"/>
    </location>
</feature>
<dbReference type="GO" id="GO:0000271">
    <property type="term" value="P:polysaccharide biosynthetic process"/>
    <property type="evidence" value="ECO:0007669"/>
    <property type="project" value="UniProtKB-KW"/>
</dbReference>
<evidence type="ECO:0000256" key="11">
    <source>
        <dbReference type="ARBA" id="ARBA00045736"/>
    </source>
</evidence>
<gene>
    <name evidence="15" type="ORF">SAMN04489868_10243</name>
</gene>
<evidence type="ECO:0000256" key="7">
    <source>
        <dbReference type="ARBA" id="ARBA00022903"/>
    </source>
</evidence>
<dbReference type="PANTHER" id="PTHR32309">
    <property type="entry name" value="TYROSINE-PROTEIN KINASE"/>
    <property type="match status" value="1"/>
</dbReference>
<accession>A0A1I3AVJ1</accession>